<evidence type="ECO:0000313" key="2">
    <source>
        <dbReference type="Proteomes" id="UP000184600"/>
    </source>
</evidence>
<name>A0A1M7YS32_9VIBR</name>
<gene>
    <name evidence="1" type="ORF">VQ7734_01147</name>
</gene>
<sequence length="194" mass="22003">MSFIVQLNSKESQPNSSKFKVNSCESMLIAHKNNYDLIDIPSSGPYNAMYVDCQAMFLIINESKPYTKSYIQDYVLNKTNIQTLPKDMALIISTSTYNDIHTDKKIKILEEVNHIVNITQKNKLTSIAEDDSGGVQEISILAKGDFNHDSIEDMMLSVSNSVIGGSYTSYYLYILTKTEKYGDWIVLDEYPKHS</sequence>
<organism evidence="1 2">
    <name type="scientific">Vibrio quintilis</name>
    <dbReference type="NCBI Taxonomy" id="1117707"/>
    <lineage>
        <taxon>Bacteria</taxon>
        <taxon>Pseudomonadati</taxon>
        <taxon>Pseudomonadota</taxon>
        <taxon>Gammaproteobacteria</taxon>
        <taxon>Vibrionales</taxon>
        <taxon>Vibrionaceae</taxon>
        <taxon>Vibrio</taxon>
    </lineage>
</organism>
<keyword evidence="2" id="KW-1185">Reference proteome</keyword>
<dbReference type="AlphaFoldDB" id="A0A1M7YS32"/>
<accession>A0A1M7YS32</accession>
<reference evidence="2" key="1">
    <citation type="submission" date="2016-12" db="EMBL/GenBank/DDBJ databases">
        <authorList>
            <person name="Rodrigo-Torres L."/>
            <person name="Arahal R.D."/>
            <person name="Lucena T."/>
        </authorList>
    </citation>
    <scope>NUCLEOTIDE SEQUENCE [LARGE SCALE GENOMIC DNA]</scope>
</reference>
<evidence type="ECO:0000313" key="1">
    <source>
        <dbReference type="EMBL" id="SHO55419.1"/>
    </source>
</evidence>
<dbReference type="EMBL" id="FRFG01000014">
    <property type="protein sequence ID" value="SHO55419.1"/>
    <property type="molecule type" value="Genomic_DNA"/>
</dbReference>
<dbReference type="Proteomes" id="UP000184600">
    <property type="component" value="Unassembled WGS sequence"/>
</dbReference>
<proteinExistence type="predicted"/>
<protein>
    <submittedName>
        <fullName evidence="1">Uncharacterized protein</fullName>
    </submittedName>
</protein>